<protein>
    <submittedName>
        <fullName evidence="1">Uncharacterized protein</fullName>
    </submittedName>
</protein>
<dbReference type="OrthoDB" id="9812818at2"/>
<dbReference type="EMBL" id="MIJE01000003">
    <property type="protein sequence ID" value="OEF97836.1"/>
    <property type="molecule type" value="Genomic_DNA"/>
</dbReference>
<sequence length="208" mass="23774">MSFTGFDIADFDVLNVHGLDPRMAAILTTVRPKLTAIGEHIAPFLSAKLGQPIYPHVARHARRTVNPPDDTWVAFSTNPRGYKALPHFQVGIWSTHAYIDFAIIYESQNKTVFADNLAKQLTAIKQQIPANYTWSLDHTKPHGEHVHHNMSDELFNEYIEKLKTVKKSEITCGIELDKNTVINMDGQQFLQKIEDTFERLLPLYRISF</sequence>
<dbReference type="RefSeq" id="WP_069642467.1">
    <property type="nucleotide sequence ID" value="NZ_MIJE01000003.1"/>
</dbReference>
<organism evidence="1 2">
    <name type="scientific">Desulfuribacillus alkaliarsenatis</name>
    <dbReference type="NCBI Taxonomy" id="766136"/>
    <lineage>
        <taxon>Bacteria</taxon>
        <taxon>Bacillati</taxon>
        <taxon>Bacillota</taxon>
        <taxon>Desulfuribacillia</taxon>
        <taxon>Desulfuribacillales</taxon>
        <taxon>Desulfuribacillaceae</taxon>
        <taxon>Desulfuribacillus</taxon>
    </lineage>
</organism>
<dbReference type="STRING" id="766136.BHF68_13475"/>
<evidence type="ECO:0000313" key="2">
    <source>
        <dbReference type="Proteomes" id="UP000094296"/>
    </source>
</evidence>
<dbReference type="InterPro" id="IPR053707">
    <property type="entry name" value="UPF0637_domain_sf"/>
</dbReference>
<name>A0A1E5G422_9FIRM</name>
<dbReference type="HAMAP" id="MF_01851">
    <property type="entry name" value="UPF0637"/>
    <property type="match status" value="1"/>
</dbReference>
<keyword evidence="2" id="KW-1185">Reference proteome</keyword>
<dbReference type="PIRSF" id="PIRSF021332">
    <property type="entry name" value="DUF1054"/>
    <property type="match status" value="1"/>
</dbReference>
<gene>
    <name evidence="1" type="ORF">BHF68_13475</name>
</gene>
<dbReference type="AlphaFoldDB" id="A0A1E5G422"/>
<dbReference type="SUPFAM" id="SSF142913">
    <property type="entry name" value="YktB/PF0168-like"/>
    <property type="match status" value="1"/>
</dbReference>
<dbReference type="Gene3D" id="3.30.930.20">
    <property type="entry name" value="Protein of unknown function DUF1054"/>
    <property type="match status" value="1"/>
</dbReference>
<dbReference type="InterPro" id="IPR009403">
    <property type="entry name" value="UPF0637"/>
</dbReference>
<proteinExistence type="inferred from homology"/>
<evidence type="ECO:0000313" key="1">
    <source>
        <dbReference type="EMBL" id="OEF97836.1"/>
    </source>
</evidence>
<dbReference type="Proteomes" id="UP000094296">
    <property type="component" value="Unassembled WGS sequence"/>
</dbReference>
<accession>A0A1E5G422</accession>
<dbReference type="Pfam" id="PF06335">
    <property type="entry name" value="DUF1054"/>
    <property type="match status" value="1"/>
</dbReference>
<comment type="caution">
    <text evidence="1">The sequence shown here is derived from an EMBL/GenBank/DDBJ whole genome shotgun (WGS) entry which is preliminary data.</text>
</comment>
<reference evidence="1 2" key="1">
    <citation type="submission" date="2016-09" db="EMBL/GenBank/DDBJ databases">
        <title>Draft genome sequence for the type strain of Desulfuribacillus alkaliarsenatis AHT28, an obligately anaerobic, sulfidogenic bacterium isolated from Russian soda lake sediments.</title>
        <authorList>
            <person name="Abin C.A."/>
            <person name="Hollibaugh J.T."/>
        </authorList>
    </citation>
    <scope>NUCLEOTIDE SEQUENCE [LARGE SCALE GENOMIC DNA]</scope>
    <source>
        <strain evidence="1 2">AHT28</strain>
    </source>
</reference>